<dbReference type="EMBL" id="HBGA01014890">
    <property type="protein sequence ID" value="CAD8994657.1"/>
    <property type="molecule type" value="Transcribed_RNA"/>
</dbReference>
<name>A0A7S1N3I2_9EUGL</name>
<evidence type="ECO:0000313" key="1">
    <source>
        <dbReference type="EMBL" id="CAD8994657.1"/>
    </source>
</evidence>
<proteinExistence type="predicted"/>
<protein>
    <submittedName>
        <fullName evidence="1">Uncharacterized protein</fullName>
    </submittedName>
</protein>
<accession>A0A7S1N3I2</accession>
<sequence length="138" mass="15522">MLWAEDTKHTHGGKRATAMGYCCCTRAVIGFHKTWPPSRKAMCWLEMAYFAHSAWFAPKSRTNRLWWWCKFDGPHRETVDGDRNTQEPLPRNPFSTALLGSIFHDIVTKCGGRTATNKGVWTLVHSLTPSAGTINANG</sequence>
<organism evidence="1">
    <name type="scientific">Eutreptiella gymnastica</name>
    <dbReference type="NCBI Taxonomy" id="73025"/>
    <lineage>
        <taxon>Eukaryota</taxon>
        <taxon>Discoba</taxon>
        <taxon>Euglenozoa</taxon>
        <taxon>Euglenida</taxon>
        <taxon>Spirocuta</taxon>
        <taxon>Euglenophyceae</taxon>
        <taxon>Eutreptiales</taxon>
        <taxon>Eutreptiaceae</taxon>
        <taxon>Eutreptiella</taxon>
    </lineage>
</organism>
<gene>
    <name evidence="1" type="ORF">EGYM00392_LOCUS5712</name>
</gene>
<reference evidence="1" key="1">
    <citation type="submission" date="2021-01" db="EMBL/GenBank/DDBJ databases">
        <authorList>
            <person name="Corre E."/>
            <person name="Pelletier E."/>
            <person name="Niang G."/>
            <person name="Scheremetjew M."/>
            <person name="Finn R."/>
            <person name="Kale V."/>
            <person name="Holt S."/>
            <person name="Cochrane G."/>
            <person name="Meng A."/>
            <person name="Brown T."/>
            <person name="Cohen L."/>
        </authorList>
    </citation>
    <scope>NUCLEOTIDE SEQUENCE</scope>
    <source>
        <strain evidence="1">NIES-381</strain>
    </source>
</reference>
<dbReference type="AlphaFoldDB" id="A0A7S1N3I2"/>